<name>A0ACB7WPN4_DIOAL</name>
<dbReference type="Proteomes" id="UP000827976">
    <property type="component" value="Chromosome 2"/>
</dbReference>
<gene>
    <name evidence="1" type="ORF">IHE45_02G042100</name>
</gene>
<dbReference type="EMBL" id="CM037012">
    <property type="protein sequence ID" value="KAH7690367.1"/>
    <property type="molecule type" value="Genomic_DNA"/>
</dbReference>
<keyword evidence="2" id="KW-1185">Reference proteome</keyword>
<evidence type="ECO:0000313" key="1">
    <source>
        <dbReference type="EMBL" id="KAH7690367.1"/>
    </source>
</evidence>
<sequence>MHYADERFDLCIISSFFVSGSTMRRSTFSFLSSISKLTISPRFLHSPSSPLLLPLLHQHHHYHHSFQPCESRSIRAFSQTSSVHHHIFDSATSTKQLLEAFNAMESTSDENDKRLGLACLEVGERLHSDSSESPEKALSFAVRAFRILEKDGGDSLSLAKALLLLGKIGYRMKRFDDSLESLNTAEQVLDGMPSRGCGDSGDARVRVAVQAQIADTKILMGRRYEALVNLRRCFELKSLIFAAGSREMGDSCKYLAEFYTSVLEFQEALPLALKALDIYEERLGSDSVEVIQVRRLLGVVYTGLGENEEALKQNEMARSVLEDLHLKEELFYVEIEKANMQISLGRLDNAIDTLKWVIAQAEKESEIRAMVFVSMAKALFNQDKFGDTKRCLEIACGILDKKKLMSPEKVAEAYAETSLLYEAINDFEIAMSLMKRTLAIIEKLPQQLHLAGSISARLGWLLLLTRRVSDAVPLLEAAVEQLKGSFGPKHFGLGFVYKHLGQAYLEMNQPQAAVRMLLLGKKIIEETFGQDHEDSIDTCQCIANAYGAMGSYALALEFQKHVIDSWERHGPNASDELREAHRLLEQLKKKAQGSPSAVFPANTLPQSWHS</sequence>
<comment type="caution">
    <text evidence="1">The sequence shown here is derived from an EMBL/GenBank/DDBJ whole genome shotgun (WGS) entry which is preliminary data.</text>
</comment>
<proteinExistence type="predicted"/>
<protein>
    <submittedName>
        <fullName evidence="1">TPR-like protein</fullName>
    </submittedName>
</protein>
<organism evidence="1 2">
    <name type="scientific">Dioscorea alata</name>
    <name type="common">Purple yam</name>
    <dbReference type="NCBI Taxonomy" id="55571"/>
    <lineage>
        <taxon>Eukaryota</taxon>
        <taxon>Viridiplantae</taxon>
        <taxon>Streptophyta</taxon>
        <taxon>Embryophyta</taxon>
        <taxon>Tracheophyta</taxon>
        <taxon>Spermatophyta</taxon>
        <taxon>Magnoliopsida</taxon>
        <taxon>Liliopsida</taxon>
        <taxon>Dioscoreales</taxon>
        <taxon>Dioscoreaceae</taxon>
        <taxon>Dioscorea</taxon>
    </lineage>
</organism>
<evidence type="ECO:0000313" key="2">
    <source>
        <dbReference type="Proteomes" id="UP000827976"/>
    </source>
</evidence>
<accession>A0ACB7WPN4</accession>
<reference evidence="2" key="1">
    <citation type="journal article" date="2022" name="Nat. Commun.">
        <title>Chromosome evolution and the genetic basis of agronomically important traits in greater yam.</title>
        <authorList>
            <person name="Bredeson J.V."/>
            <person name="Lyons J.B."/>
            <person name="Oniyinde I.O."/>
            <person name="Okereke N.R."/>
            <person name="Kolade O."/>
            <person name="Nnabue I."/>
            <person name="Nwadili C.O."/>
            <person name="Hribova E."/>
            <person name="Parker M."/>
            <person name="Nwogha J."/>
            <person name="Shu S."/>
            <person name="Carlson J."/>
            <person name="Kariba R."/>
            <person name="Muthemba S."/>
            <person name="Knop K."/>
            <person name="Barton G.J."/>
            <person name="Sherwood A.V."/>
            <person name="Lopez-Montes A."/>
            <person name="Asiedu R."/>
            <person name="Jamnadass R."/>
            <person name="Muchugi A."/>
            <person name="Goodstein D."/>
            <person name="Egesi C.N."/>
            <person name="Featherston J."/>
            <person name="Asfaw A."/>
            <person name="Simpson G.G."/>
            <person name="Dolezel J."/>
            <person name="Hendre P.S."/>
            <person name="Van Deynze A."/>
            <person name="Kumar P.L."/>
            <person name="Obidiegwu J.E."/>
            <person name="Bhattacharjee R."/>
            <person name="Rokhsar D.S."/>
        </authorList>
    </citation>
    <scope>NUCLEOTIDE SEQUENCE [LARGE SCALE GENOMIC DNA]</scope>
    <source>
        <strain evidence="2">cv. TDa95/00328</strain>
    </source>
</reference>